<accession>A0ABU5R4I4</accession>
<evidence type="ECO:0000256" key="1">
    <source>
        <dbReference type="SAM" id="Phobius"/>
    </source>
</evidence>
<reference evidence="2 3" key="1">
    <citation type="submission" date="2023-12" db="EMBL/GenBank/DDBJ databases">
        <title>Amycolatopsis sp. V23-08.</title>
        <authorList>
            <person name="Somphong A."/>
        </authorList>
    </citation>
    <scope>NUCLEOTIDE SEQUENCE [LARGE SCALE GENOMIC DNA]</scope>
    <source>
        <strain evidence="2 3">V23-08</strain>
    </source>
</reference>
<feature type="transmembrane region" description="Helical" evidence="1">
    <location>
        <begin position="57"/>
        <end position="76"/>
    </location>
</feature>
<feature type="transmembrane region" description="Helical" evidence="1">
    <location>
        <begin position="148"/>
        <end position="167"/>
    </location>
</feature>
<dbReference type="EMBL" id="JAYFSI010000002">
    <property type="protein sequence ID" value="MEA5360770.1"/>
    <property type="molecule type" value="Genomic_DNA"/>
</dbReference>
<keyword evidence="1" id="KW-0812">Transmembrane</keyword>
<feature type="transmembrane region" description="Helical" evidence="1">
    <location>
        <begin position="16"/>
        <end position="37"/>
    </location>
</feature>
<protein>
    <recommendedName>
        <fullName evidence="4">DUF998 domain-containing protein</fullName>
    </recommendedName>
</protein>
<dbReference type="RefSeq" id="WP_323327203.1">
    <property type="nucleotide sequence ID" value="NZ_JAYFSI010000002.1"/>
</dbReference>
<name>A0ABU5R4I4_9PSEU</name>
<keyword evidence="1" id="KW-0472">Membrane</keyword>
<evidence type="ECO:0000313" key="3">
    <source>
        <dbReference type="Proteomes" id="UP001304298"/>
    </source>
</evidence>
<proteinExistence type="predicted"/>
<feature type="transmembrane region" description="Helical" evidence="1">
    <location>
        <begin position="82"/>
        <end position="105"/>
    </location>
</feature>
<evidence type="ECO:0000313" key="2">
    <source>
        <dbReference type="EMBL" id="MEA5360770.1"/>
    </source>
</evidence>
<dbReference type="Proteomes" id="UP001304298">
    <property type="component" value="Unassembled WGS sequence"/>
</dbReference>
<organism evidence="2 3">
    <name type="scientific">Amycolatopsis heterodermiae</name>
    <dbReference type="NCBI Taxonomy" id="3110235"/>
    <lineage>
        <taxon>Bacteria</taxon>
        <taxon>Bacillati</taxon>
        <taxon>Actinomycetota</taxon>
        <taxon>Actinomycetes</taxon>
        <taxon>Pseudonocardiales</taxon>
        <taxon>Pseudonocardiaceae</taxon>
        <taxon>Amycolatopsis</taxon>
    </lineage>
</organism>
<comment type="caution">
    <text evidence="2">The sequence shown here is derived from an EMBL/GenBank/DDBJ whole genome shotgun (WGS) entry which is preliminary data.</text>
</comment>
<keyword evidence="3" id="KW-1185">Reference proteome</keyword>
<gene>
    <name evidence="2" type="ORF">VA596_14575</name>
</gene>
<keyword evidence="1" id="KW-1133">Transmembrane helix</keyword>
<feature type="transmembrane region" description="Helical" evidence="1">
    <location>
        <begin position="117"/>
        <end position="136"/>
    </location>
</feature>
<evidence type="ECO:0008006" key="4">
    <source>
        <dbReference type="Google" id="ProtNLM"/>
    </source>
</evidence>
<sequence length="197" mass="21247">MKYVAPMGIPDEYHEFAIAVAGASGALIGLLFVAVSVSPDRVHRTTTHAEYHTRASAAMLLFTNALVLSLMILVPGSTPGGWAVASGVGILVFDAAATRSIVTAVRHRRGHWSSLRMASALLVIAGFEIYAGVRLLTEPGNWDPLRTLYYVLIGDLAFGIARGWQLMDMRRISLFSSLRTLAHGDEADAEPEEPAKD</sequence>